<organism evidence="2 4">
    <name type="scientific">Wuchereria bancrofti</name>
    <dbReference type="NCBI Taxonomy" id="6293"/>
    <lineage>
        <taxon>Eukaryota</taxon>
        <taxon>Metazoa</taxon>
        <taxon>Ecdysozoa</taxon>
        <taxon>Nematoda</taxon>
        <taxon>Chromadorea</taxon>
        <taxon>Rhabditida</taxon>
        <taxon>Spirurina</taxon>
        <taxon>Spiruromorpha</taxon>
        <taxon>Filarioidea</taxon>
        <taxon>Onchocercidae</taxon>
        <taxon>Wuchereria</taxon>
    </lineage>
</organism>
<name>A0A3P7DJ40_WUCBA</name>
<dbReference type="Proteomes" id="UP000270924">
    <property type="component" value="Unassembled WGS sequence"/>
</dbReference>
<dbReference type="EMBL" id="UYWW01001061">
    <property type="protein sequence ID" value="VDM09860.1"/>
    <property type="molecule type" value="Genomic_DNA"/>
</dbReference>
<dbReference type="PANTHER" id="PTHR11521">
    <property type="entry name" value="TROPONIN T"/>
    <property type="match status" value="1"/>
</dbReference>
<feature type="region of interest" description="Disordered" evidence="1">
    <location>
        <begin position="1"/>
        <end position="62"/>
    </location>
</feature>
<dbReference type="Proteomes" id="UP000093561">
    <property type="component" value="Unassembled WGS sequence"/>
</dbReference>
<dbReference type="InParanoid" id="A0A3P7DJ40"/>
<dbReference type="AlphaFoldDB" id="A0A3P7DJ40"/>
<dbReference type="Gene3D" id="1.20.5.350">
    <property type="match status" value="1"/>
</dbReference>
<accession>A0A3P7DJ40</accession>
<dbReference type="GO" id="GO:0045214">
    <property type="term" value="P:sarcomere organization"/>
    <property type="evidence" value="ECO:0007669"/>
    <property type="project" value="TreeGrafter"/>
</dbReference>
<evidence type="ECO:0000313" key="3">
    <source>
        <dbReference type="Proteomes" id="UP000093561"/>
    </source>
</evidence>
<dbReference type="GO" id="GO:0006937">
    <property type="term" value="P:regulation of muscle contraction"/>
    <property type="evidence" value="ECO:0007669"/>
    <property type="project" value="InterPro"/>
</dbReference>
<reference evidence="3" key="2">
    <citation type="journal article" date="2016" name="Mol. Ecol.">
        <title>Population genomics of the filarial nematode parasite Wuchereria bancrofti from mosquitoes.</title>
        <authorList>
            <person name="Small S.T."/>
            <person name="Reimer L.J."/>
            <person name="Tisch D.J."/>
            <person name="King C.L."/>
            <person name="Christensen B.M."/>
            <person name="Siba P.M."/>
            <person name="Kazura J.W."/>
            <person name="Serre D."/>
            <person name="Zimmerman P.A."/>
        </authorList>
    </citation>
    <scope>NUCLEOTIDE SEQUENCE</scope>
    <source>
        <strain evidence="3">pt0022</strain>
    </source>
</reference>
<evidence type="ECO:0000313" key="2">
    <source>
        <dbReference type="EMBL" id="VDM09860.1"/>
    </source>
</evidence>
<sequence>MTTVEKTIDLHNKDDDDEGDGEEEEEIEVEVETEDEGEDDNESEEVEDESENEQSEAFKKVESEMIKVDKECEGMTEATKAVLAAKKRQEEEYRLQYEVRRKEERERVEQELRSLREKQERRRREREQEEKELAEKMRLAEEKHRQEEEESKARMEAQKRKREEERCKKQAMLAGSLAGIVSSGNNCNPNFVIQKPEKIERNKNDKAREEKEEAKRVYMATINHKSNVSHLLINDLKIKIHELHSRICKLEALKYDLEKRHERQLYDLKELHEREKQVARHRALQRGLDPNEAAASPHPPKINVASKFDRQFDRRSYGDRRIIFEKPPVEKPLPIVHGTARPPPEWGRTENEELEQLRKIIEPRKYVEEIKVTNIRPPIDPIPLSLPQMD</sequence>
<dbReference type="GO" id="GO:0005861">
    <property type="term" value="C:troponin complex"/>
    <property type="evidence" value="ECO:0007669"/>
    <property type="project" value="InterPro"/>
</dbReference>
<dbReference type="GO" id="GO:0006936">
    <property type="term" value="P:muscle contraction"/>
    <property type="evidence" value="ECO:0007669"/>
    <property type="project" value="TreeGrafter"/>
</dbReference>
<evidence type="ECO:0000313" key="4">
    <source>
        <dbReference type="Proteomes" id="UP000270924"/>
    </source>
</evidence>
<reference evidence="5" key="4">
    <citation type="submission" date="2024-02" db="UniProtKB">
        <authorList>
            <consortium name="WormBaseParasite"/>
        </authorList>
    </citation>
    <scope>IDENTIFICATION</scope>
    <source>
        <strain evidence="5">pt0022</strain>
    </source>
</reference>
<protein>
    <submittedName>
        <fullName evidence="5">Troponin T</fullName>
    </submittedName>
</protein>
<reference evidence="2 4" key="3">
    <citation type="submission" date="2018-11" db="EMBL/GenBank/DDBJ databases">
        <authorList>
            <consortium name="Pathogen Informatics"/>
        </authorList>
    </citation>
    <scope>NUCLEOTIDE SEQUENCE [LARGE SCALE GENOMIC DNA]</scope>
</reference>
<dbReference type="PANTHER" id="PTHR11521:SF1">
    <property type="entry name" value="TROPONIN T, SKELETAL MUSCLE"/>
    <property type="match status" value="1"/>
</dbReference>
<dbReference type="InterPro" id="IPR027707">
    <property type="entry name" value="TNNT"/>
</dbReference>
<dbReference type="OrthoDB" id="330499at2759"/>
<evidence type="ECO:0000256" key="1">
    <source>
        <dbReference type="SAM" id="MobiDB-lite"/>
    </source>
</evidence>
<gene>
    <name evidence="2" type="ORF">WBA_LOCUS3246</name>
</gene>
<evidence type="ECO:0000313" key="5">
    <source>
        <dbReference type="WBParaSite" id="mrna-Wban_03477"/>
    </source>
</evidence>
<proteinExistence type="predicted"/>
<feature type="region of interest" description="Disordered" evidence="1">
    <location>
        <begin position="93"/>
        <end position="165"/>
    </location>
</feature>
<reference evidence="3" key="1">
    <citation type="submission" date="2015-03" db="EMBL/GenBank/DDBJ databases">
        <title>Wuchereria bancrofti Genome Sequencing Papua New Guinea Strain.</title>
        <authorList>
            <person name="Small S.T."/>
            <person name="Serre D."/>
            <person name="Zimmerman P.A."/>
        </authorList>
    </citation>
    <scope>NUCLEOTIDE SEQUENCE [LARGE SCALE GENOMIC DNA]</scope>
    <source>
        <strain evidence="3">pt0022</strain>
    </source>
</reference>
<dbReference type="GO" id="GO:0005523">
    <property type="term" value="F:tropomyosin binding"/>
    <property type="evidence" value="ECO:0007669"/>
    <property type="project" value="TreeGrafter"/>
</dbReference>
<keyword evidence="4" id="KW-1185">Reference proteome</keyword>
<dbReference type="WBParaSite" id="mrna-Wban_03477">
    <property type="protein sequence ID" value="mrna-Wban_03477"/>
    <property type="gene ID" value="Wban_03477"/>
</dbReference>
<feature type="compositionally biased region" description="Basic and acidic residues" evidence="1">
    <location>
        <begin position="1"/>
        <end position="14"/>
    </location>
</feature>
<dbReference type="OMA" id="YDMQELA"/>
<dbReference type="SUPFAM" id="SSF90250">
    <property type="entry name" value="Troponin coil-coiled subunits"/>
    <property type="match status" value="1"/>
</dbReference>
<feature type="compositionally biased region" description="Acidic residues" evidence="1">
    <location>
        <begin position="15"/>
        <end position="54"/>
    </location>
</feature>
<dbReference type="InterPro" id="IPR038077">
    <property type="entry name" value="Troponin_sf"/>
</dbReference>